<evidence type="ECO:0000313" key="2">
    <source>
        <dbReference type="Proteomes" id="UP001155604"/>
    </source>
</evidence>
<keyword evidence="2" id="KW-1185">Reference proteome</keyword>
<name>A0A9X3AT04_9GAMM</name>
<organism evidence="1 2">
    <name type="scientific">Shewanella septentrionalis</name>
    <dbReference type="NCBI Taxonomy" id="2952223"/>
    <lineage>
        <taxon>Bacteria</taxon>
        <taxon>Pseudomonadati</taxon>
        <taxon>Pseudomonadota</taxon>
        <taxon>Gammaproteobacteria</taxon>
        <taxon>Alteromonadales</taxon>
        <taxon>Shewanellaceae</taxon>
        <taxon>Shewanella</taxon>
    </lineage>
</organism>
<reference evidence="1" key="1">
    <citation type="journal article" date="2023" name="Int. J. Syst. Evol. Microbiol.">
        <title>&lt;i&gt;Shewanella septentrionalis&lt;/i&gt; sp. nov. and &lt;i&gt;Shewanella holmiensis&lt;/i&gt; sp. nov., isolated from Baltic Sea water and sediments.</title>
        <authorList>
            <person name="Martin-Rodriguez A.J."/>
            <person name="Thorell K."/>
            <person name="Joffre E."/>
            <person name="Jensie-Markopoulos S."/>
            <person name="Moore E.R.B."/>
            <person name="Sjoling A."/>
        </authorList>
    </citation>
    <scope>NUCLEOTIDE SEQUENCE</scope>
    <source>
        <strain evidence="1">SP1W3</strain>
    </source>
</reference>
<evidence type="ECO:0000313" key="1">
    <source>
        <dbReference type="EMBL" id="MCT7945107.1"/>
    </source>
</evidence>
<evidence type="ECO:0008006" key="3">
    <source>
        <dbReference type="Google" id="ProtNLM"/>
    </source>
</evidence>
<comment type="caution">
    <text evidence="1">The sequence shown here is derived from an EMBL/GenBank/DDBJ whole genome shotgun (WGS) entry which is preliminary data.</text>
</comment>
<dbReference type="AlphaFoldDB" id="A0A9X3AT04"/>
<dbReference type="Proteomes" id="UP001155604">
    <property type="component" value="Unassembled WGS sequence"/>
</dbReference>
<sequence length="98" mass="11177">MTHSSSPTHRKWLWLLLGVWLIVIQSVALSHSAEHSLEHEHAHCFLCDFGHEQNAGPSSVLMPPMELQQAESIPQKPYQQPSLPWLRHFNVRAPPLLS</sequence>
<dbReference type="EMBL" id="JAMTCC010000009">
    <property type="protein sequence ID" value="MCT7945107.1"/>
    <property type="molecule type" value="Genomic_DNA"/>
</dbReference>
<proteinExistence type="predicted"/>
<dbReference type="RefSeq" id="WP_261272244.1">
    <property type="nucleotide sequence ID" value="NZ_JAMTCC010000009.1"/>
</dbReference>
<protein>
    <recommendedName>
        <fullName evidence="3">DUF2946 domain-containing protein</fullName>
    </recommendedName>
</protein>
<gene>
    <name evidence="1" type="ORF">NE536_06960</name>
</gene>
<accession>A0A9X3AT04</accession>